<sequence length="90" mass="10931">MLSFSNFARTMLFKETSLLIQFDDTHFEELLFSMRRIKNNLNQLVRIAEMSRDIRSYRLMTYGVQLVSKYEKRFISYHKRKKQKLLSRGS</sequence>
<evidence type="ECO:0000313" key="1">
    <source>
        <dbReference type="EMBL" id="CYV09872.1"/>
    </source>
</evidence>
<organism evidence="1 2">
    <name type="scientific">Streptococcus suis</name>
    <dbReference type="NCBI Taxonomy" id="1307"/>
    <lineage>
        <taxon>Bacteria</taxon>
        <taxon>Bacillati</taxon>
        <taxon>Bacillota</taxon>
        <taxon>Bacilli</taxon>
        <taxon>Lactobacillales</taxon>
        <taxon>Streptococcaceae</taxon>
        <taxon>Streptococcus</taxon>
    </lineage>
</organism>
<proteinExistence type="predicted"/>
<gene>
    <name evidence="1" type="ORF">ERS132421_01787</name>
</gene>
<dbReference type="AlphaFoldDB" id="A0A116LTB6"/>
<dbReference type="EMBL" id="FIHG01000012">
    <property type="protein sequence ID" value="CYV09872.1"/>
    <property type="molecule type" value="Genomic_DNA"/>
</dbReference>
<evidence type="ECO:0000313" key="2">
    <source>
        <dbReference type="Proteomes" id="UP000073200"/>
    </source>
</evidence>
<protein>
    <submittedName>
        <fullName evidence="1">Mobilisation protein</fullName>
    </submittedName>
</protein>
<name>A0A116LTB6_STRSU</name>
<reference evidence="1 2" key="1">
    <citation type="submission" date="2016-02" db="EMBL/GenBank/DDBJ databases">
        <authorList>
            <consortium name="Pathogen Informatics"/>
        </authorList>
    </citation>
    <scope>NUCLEOTIDE SEQUENCE [LARGE SCALE GENOMIC DNA]</scope>
    <source>
        <strain evidence="1 2">LSS59</strain>
    </source>
</reference>
<dbReference type="Proteomes" id="UP000073200">
    <property type="component" value="Unassembled WGS sequence"/>
</dbReference>
<accession>A0A116LTB6</accession>